<accession>J9GEF6</accession>
<protein>
    <submittedName>
        <fullName evidence="1">4Fe-4S ferredoxin iron-sulfur binding domain protein</fullName>
    </submittedName>
</protein>
<reference evidence="1" key="1">
    <citation type="journal article" date="2012" name="PLoS ONE">
        <title>Gene sets for utilization of primary and secondary nutrition supplies in the distal gut of endangered iberian lynx.</title>
        <authorList>
            <person name="Alcaide M."/>
            <person name="Messina E."/>
            <person name="Richter M."/>
            <person name="Bargiela R."/>
            <person name="Peplies J."/>
            <person name="Huws S.A."/>
            <person name="Newbold C.J."/>
            <person name="Golyshin P.N."/>
            <person name="Simon M.A."/>
            <person name="Lopez G."/>
            <person name="Yakimov M.M."/>
            <person name="Ferrer M."/>
        </authorList>
    </citation>
    <scope>NUCLEOTIDE SEQUENCE</scope>
</reference>
<dbReference type="EMBL" id="AMCI01003505">
    <property type="protein sequence ID" value="EJX00153.1"/>
    <property type="molecule type" value="Genomic_DNA"/>
</dbReference>
<sequence length="83" mass="9692">MEKSTVYFTDLRTRPGYNLLDKLNRLLTAAGFDEMEWEERFVAIKIHFGEPGNRFIPSSQLRKGCCRPHPLAGRQAIFDRLQH</sequence>
<feature type="non-terminal residue" evidence="1">
    <location>
        <position position="83"/>
    </location>
</feature>
<evidence type="ECO:0000313" key="1">
    <source>
        <dbReference type="EMBL" id="EJX00153.1"/>
    </source>
</evidence>
<gene>
    <name evidence="1" type="ORF">EVA_11742</name>
</gene>
<organism evidence="1">
    <name type="scientific">gut metagenome</name>
    <dbReference type="NCBI Taxonomy" id="749906"/>
    <lineage>
        <taxon>unclassified sequences</taxon>
        <taxon>metagenomes</taxon>
        <taxon>organismal metagenomes</taxon>
    </lineage>
</organism>
<dbReference type="AlphaFoldDB" id="J9GEF6"/>
<proteinExistence type="predicted"/>
<name>J9GEF6_9ZZZZ</name>
<comment type="caution">
    <text evidence="1">The sequence shown here is derived from an EMBL/GenBank/DDBJ whole genome shotgun (WGS) entry which is preliminary data.</text>
</comment>